<keyword evidence="3" id="KW-1185">Reference proteome</keyword>
<dbReference type="GO" id="GO:0008081">
    <property type="term" value="F:phosphoric diester hydrolase activity"/>
    <property type="evidence" value="ECO:0007669"/>
    <property type="project" value="InterPro"/>
</dbReference>
<dbReference type="InterPro" id="IPR030395">
    <property type="entry name" value="GP_PDE_dom"/>
</dbReference>
<dbReference type="Proteomes" id="UP000294194">
    <property type="component" value="Unassembled WGS sequence"/>
</dbReference>
<dbReference type="SUPFAM" id="SSF51695">
    <property type="entry name" value="PLC-like phosphodiesterases"/>
    <property type="match status" value="1"/>
</dbReference>
<comment type="caution">
    <text evidence="2">The sequence shown here is derived from an EMBL/GenBank/DDBJ whole genome shotgun (WGS) entry which is preliminary data.</text>
</comment>
<feature type="domain" description="GP-PDE" evidence="1">
    <location>
        <begin position="11"/>
        <end position="247"/>
    </location>
</feature>
<evidence type="ECO:0000259" key="1">
    <source>
        <dbReference type="PROSITE" id="PS51704"/>
    </source>
</evidence>
<dbReference type="PANTHER" id="PTHR43805">
    <property type="entry name" value="GLYCEROPHOSPHORYL DIESTER PHOSPHODIESTERASE"/>
    <property type="match status" value="1"/>
</dbReference>
<accession>A0A4Q9GTX2</accession>
<evidence type="ECO:0000313" key="2">
    <source>
        <dbReference type="EMBL" id="TBN56597.1"/>
    </source>
</evidence>
<reference evidence="3" key="1">
    <citation type="submission" date="2019-02" db="EMBL/GenBank/DDBJ databases">
        <title>Glaciihabitans arcticus sp. nov., a psychrotolerant bacterium isolated from polar soil.</title>
        <authorList>
            <person name="Dahal R.H."/>
        </authorList>
    </citation>
    <scope>NUCLEOTIDE SEQUENCE [LARGE SCALE GENOMIC DNA]</scope>
    <source>
        <strain evidence="3">RP-3-7</strain>
    </source>
</reference>
<name>A0A4Q9GTX2_9MICO</name>
<protein>
    <submittedName>
        <fullName evidence="2">Glycerophosphodiester phosphodiesterase</fullName>
    </submittedName>
</protein>
<dbReference type="AlphaFoldDB" id="A0A4Q9GTX2"/>
<dbReference type="PROSITE" id="PS51704">
    <property type="entry name" value="GP_PDE"/>
    <property type="match status" value="1"/>
</dbReference>
<dbReference type="Gene3D" id="3.20.20.190">
    <property type="entry name" value="Phosphatidylinositol (PI) phosphodiesterase"/>
    <property type="match status" value="1"/>
</dbReference>
<dbReference type="EMBL" id="SISG01000001">
    <property type="protein sequence ID" value="TBN56597.1"/>
    <property type="molecule type" value="Genomic_DNA"/>
</dbReference>
<dbReference type="PANTHER" id="PTHR43805:SF1">
    <property type="entry name" value="GP-PDE DOMAIN-CONTAINING PROTEIN"/>
    <property type="match status" value="1"/>
</dbReference>
<proteinExistence type="predicted"/>
<dbReference type="RefSeq" id="WP_130980707.1">
    <property type="nucleotide sequence ID" value="NZ_SISG01000001.1"/>
</dbReference>
<evidence type="ECO:0000313" key="3">
    <source>
        <dbReference type="Proteomes" id="UP000294194"/>
    </source>
</evidence>
<sequence>MPQRYFDLATPRVLAHRGLALEAPENTLLSFAAALGLGIEFIETDVHASSDGFAVVSHDSELRRVADRAGVVADFPMAQLRKVDLGESQGFCSLAEALDTFPETRFNIDVKSADAIEPTARAVREANAIGRVLITSFNERRRRETVRLLPGVATSASAPIFASALLAAKAGATPLLRRILRDIDALQVPERALGLAVTTERMIRLFHSAGVEVHIWTINDPLAMHRLLDLGVDGIVTDRADLALAVLSERRG</sequence>
<gene>
    <name evidence="2" type="ORF">EYE40_03835</name>
</gene>
<organism evidence="2 3">
    <name type="scientific">Glaciihabitans arcticus</name>
    <dbReference type="NCBI Taxonomy" id="2668039"/>
    <lineage>
        <taxon>Bacteria</taxon>
        <taxon>Bacillati</taxon>
        <taxon>Actinomycetota</taxon>
        <taxon>Actinomycetes</taxon>
        <taxon>Micrococcales</taxon>
        <taxon>Microbacteriaceae</taxon>
        <taxon>Glaciihabitans</taxon>
    </lineage>
</organism>
<dbReference type="GO" id="GO:0006629">
    <property type="term" value="P:lipid metabolic process"/>
    <property type="evidence" value="ECO:0007669"/>
    <property type="project" value="InterPro"/>
</dbReference>
<dbReference type="InterPro" id="IPR017946">
    <property type="entry name" value="PLC-like_Pdiesterase_TIM-brl"/>
</dbReference>
<dbReference type="Pfam" id="PF03009">
    <property type="entry name" value="GDPD"/>
    <property type="match status" value="1"/>
</dbReference>